<dbReference type="OrthoDB" id="41419at2759"/>
<evidence type="ECO:0000313" key="1">
    <source>
        <dbReference type="EMBL" id="EJK54020.1"/>
    </source>
</evidence>
<organism evidence="1 2">
    <name type="scientific">Thalassiosira oceanica</name>
    <name type="common">Marine diatom</name>
    <dbReference type="NCBI Taxonomy" id="159749"/>
    <lineage>
        <taxon>Eukaryota</taxon>
        <taxon>Sar</taxon>
        <taxon>Stramenopiles</taxon>
        <taxon>Ochrophyta</taxon>
        <taxon>Bacillariophyta</taxon>
        <taxon>Coscinodiscophyceae</taxon>
        <taxon>Thalassiosirophycidae</taxon>
        <taxon>Thalassiosirales</taxon>
        <taxon>Thalassiosiraceae</taxon>
        <taxon>Thalassiosira</taxon>
    </lineage>
</organism>
<name>K0RLF2_THAOC</name>
<proteinExistence type="predicted"/>
<dbReference type="EMBL" id="AGNL01036519">
    <property type="protein sequence ID" value="EJK54020.1"/>
    <property type="molecule type" value="Genomic_DNA"/>
</dbReference>
<protein>
    <submittedName>
        <fullName evidence="1">Uncharacterized protein</fullName>
    </submittedName>
</protein>
<keyword evidence="2" id="KW-1185">Reference proteome</keyword>
<dbReference type="Proteomes" id="UP000266841">
    <property type="component" value="Unassembled WGS sequence"/>
</dbReference>
<sequence length="131" mass="14680">MRGIQIAALSSLTYAQGFVFRASKSKPRFEQTSLFDGQSSGVQLVSLEGLGDDHETVGESMATSLASWLDDEWIPQDVHMKMGNRAKETYVRCRTNGIDDVAEIMTEITDDLYRGWDEFNADAFVNAWVSF</sequence>
<gene>
    <name evidence="1" type="ORF">THAOC_26429</name>
</gene>
<dbReference type="eggNOG" id="ENOG502SBU5">
    <property type="taxonomic scope" value="Eukaryota"/>
</dbReference>
<comment type="caution">
    <text evidence="1">The sequence shown here is derived from an EMBL/GenBank/DDBJ whole genome shotgun (WGS) entry which is preliminary data.</text>
</comment>
<reference evidence="1 2" key="1">
    <citation type="journal article" date="2012" name="Genome Biol.">
        <title>Genome and low-iron response of an oceanic diatom adapted to chronic iron limitation.</title>
        <authorList>
            <person name="Lommer M."/>
            <person name="Specht M."/>
            <person name="Roy A.S."/>
            <person name="Kraemer L."/>
            <person name="Andreson R."/>
            <person name="Gutowska M.A."/>
            <person name="Wolf J."/>
            <person name="Bergner S.V."/>
            <person name="Schilhabel M.B."/>
            <person name="Klostermeier U.C."/>
            <person name="Beiko R.G."/>
            <person name="Rosenstiel P."/>
            <person name="Hippler M."/>
            <person name="Laroche J."/>
        </authorList>
    </citation>
    <scope>NUCLEOTIDE SEQUENCE [LARGE SCALE GENOMIC DNA]</scope>
    <source>
        <strain evidence="1 2">CCMP1005</strain>
    </source>
</reference>
<dbReference type="PANTHER" id="PTHR36776:SF1">
    <property type="entry name" value="EXPRESSED PROTEIN"/>
    <property type="match status" value="1"/>
</dbReference>
<dbReference type="PANTHER" id="PTHR36776">
    <property type="entry name" value="EXPRESSED PROTEIN"/>
    <property type="match status" value="1"/>
</dbReference>
<accession>K0RLF2</accession>
<dbReference type="AlphaFoldDB" id="K0RLF2"/>
<evidence type="ECO:0000313" key="2">
    <source>
        <dbReference type="Proteomes" id="UP000266841"/>
    </source>
</evidence>